<dbReference type="InterPro" id="IPR024492">
    <property type="entry name" value="DUF2764"/>
</dbReference>
<dbReference type="EMBL" id="LNYE01000022">
    <property type="protein sequence ID" value="KTD10819.1"/>
    <property type="molecule type" value="Genomic_DNA"/>
</dbReference>
<dbReference type="Proteomes" id="UP000054691">
    <property type="component" value="Unassembled WGS sequence"/>
</dbReference>
<evidence type="ECO:0000313" key="2">
    <source>
        <dbReference type="EMBL" id="STX44010.1"/>
    </source>
</evidence>
<dbReference type="STRING" id="45066.Lgra_1785"/>
<gene>
    <name evidence="1" type="ORF">Lgra_1785</name>
    <name evidence="2" type="ORF">NCTC12388_01317</name>
</gene>
<dbReference type="Pfam" id="PF10962">
    <property type="entry name" value="DUF2764"/>
    <property type="match status" value="1"/>
</dbReference>
<dbReference type="AlphaFoldDB" id="A0A378JH76"/>
<accession>A0A378JH76</accession>
<name>A0A378JH76_9GAMM</name>
<dbReference type="Proteomes" id="UP000254476">
    <property type="component" value="Unassembled WGS sequence"/>
</dbReference>
<evidence type="ECO:0000313" key="3">
    <source>
        <dbReference type="Proteomes" id="UP000054691"/>
    </source>
</evidence>
<dbReference type="RefSeq" id="WP_058498921.1">
    <property type="nucleotide sequence ID" value="NZ_CAAAHW010000001.1"/>
</dbReference>
<dbReference type="EMBL" id="UGOB01000001">
    <property type="protein sequence ID" value="STX44010.1"/>
    <property type="molecule type" value="Genomic_DNA"/>
</dbReference>
<keyword evidence="3" id="KW-1185">Reference proteome</keyword>
<sequence length="228" mass="27263">MTDQYYTVVCSLPRMKAQFQIEETPISRLQLEKRLKLLPVDKYTLAFTVESLAWTSWFMPQQSVADLRNVFQRVIDSESVFLRDILIWFFDLRSILAAVRMRNDKKEPPENPKECWITRWNYKLLRNWNELDFGLKSIYPWLPKVAVDIAKKDTVAVEKFLLSYIWKYLSMCERGHYFDFEAIIIYLLRWNIIQYWSQFNKVNALNQLNELSNLLLNEVILNDKGSVS</sequence>
<organism evidence="2 4">
    <name type="scientific">Legionella gratiana</name>
    <dbReference type="NCBI Taxonomy" id="45066"/>
    <lineage>
        <taxon>Bacteria</taxon>
        <taxon>Pseudomonadati</taxon>
        <taxon>Pseudomonadota</taxon>
        <taxon>Gammaproteobacteria</taxon>
        <taxon>Legionellales</taxon>
        <taxon>Legionellaceae</taxon>
        <taxon>Legionella</taxon>
    </lineage>
</organism>
<evidence type="ECO:0000313" key="4">
    <source>
        <dbReference type="Proteomes" id="UP000254476"/>
    </source>
</evidence>
<protein>
    <submittedName>
        <fullName evidence="2">V-type ATP synthase subunit A</fullName>
    </submittedName>
</protein>
<dbReference type="OrthoDB" id="556081at2"/>
<reference evidence="1 3" key="1">
    <citation type="submission" date="2015-11" db="EMBL/GenBank/DDBJ databases">
        <title>Genomic analysis of 38 Legionella species identifies large and diverse effector repertoires.</title>
        <authorList>
            <person name="Burstein D."/>
            <person name="Amaro F."/>
            <person name="Zusman T."/>
            <person name="Lifshitz Z."/>
            <person name="Cohen O."/>
            <person name="Gilbert J.A."/>
            <person name="Pupko T."/>
            <person name="Shuman H.A."/>
            <person name="Segal G."/>
        </authorList>
    </citation>
    <scope>NUCLEOTIDE SEQUENCE [LARGE SCALE GENOMIC DNA]</scope>
    <source>
        <strain evidence="1 3">Lyon 8420412</strain>
    </source>
</reference>
<evidence type="ECO:0000313" key="1">
    <source>
        <dbReference type="EMBL" id="KTD10819.1"/>
    </source>
</evidence>
<proteinExistence type="predicted"/>
<reference evidence="2 4" key="2">
    <citation type="submission" date="2018-06" db="EMBL/GenBank/DDBJ databases">
        <authorList>
            <consortium name="Pathogen Informatics"/>
            <person name="Doyle S."/>
        </authorList>
    </citation>
    <scope>NUCLEOTIDE SEQUENCE [LARGE SCALE GENOMIC DNA]</scope>
    <source>
        <strain evidence="2 4">NCTC12388</strain>
    </source>
</reference>